<dbReference type="EMBL" id="BAAAGS010000014">
    <property type="protein sequence ID" value="GAA0525503.1"/>
    <property type="molecule type" value="Genomic_DNA"/>
</dbReference>
<evidence type="ECO:0000313" key="1">
    <source>
        <dbReference type="EMBL" id="GAA0525503.1"/>
    </source>
</evidence>
<proteinExistence type="predicted"/>
<dbReference type="Proteomes" id="UP001500729">
    <property type="component" value="Unassembled WGS sequence"/>
</dbReference>
<name>A0ABP3MUK7_SACER</name>
<evidence type="ECO:0000313" key="2">
    <source>
        <dbReference type="Proteomes" id="UP001500729"/>
    </source>
</evidence>
<protein>
    <submittedName>
        <fullName evidence="1">Uncharacterized protein</fullName>
    </submittedName>
</protein>
<accession>A0ABP3MUK7</accession>
<comment type="caution">
    <text evidence="1">The sequence shown here is derived from an EMBL/GenBank/DDBJ whole genome shotgun (WGS) entry which is preliminary data.</text>
</comment>
<organism evidence="1 2">
    <name type="scientific">Saccharopolyspora erythraea</name>
    <name type="common">Streptomyces erythraeus</name>
    <dbReference type="NCBI Taxonomy" id="1836"/>
    <lineage>
        <taxon>Bacteria</taxon>
        <taxon>Bacillati</taxon>
        <taxon>Actinomycetota</taxon>
        <taxon>Actinomycetes</taxon>
        <taxon>Pseudonocardiales</taxon>
        <taxon>Pseudonocardiaceae</taxon>
        <taxon>Saccharopolyspora</taxon>
    </lineage>
</organism>
<gene>
    <name evidence="1" type="ORF">GCM10009533_26110</name>
</gene>
<sequence length="166" mass="18346">MATTAIQGAYGVTDTGELTGKYQINAFYRPPQQVTGMPLDTTVDLVLWRILNGYNPLGFLVDRLYRAELALYASHHGDQRLQVDRDAEGLPALTAFTGPRHLPDSWAHHHLVPGWTVFDAMANGPVFLNLNPGTPLSLKIMIRDLALLLTDRSRQGRTLGPIPFGE</sequence>
<keyword evidence="2" id="KW-1185">Reference proteome</keyword>
<dbReference type="RefSeq" id="WP_009942439.1">
    <property type="nucleotide sequence ID" value="NZ_BAAAGS010000014.1"/>
</dbReference>
<reference evidence="2" key="1">
    <citation type="journal article" date="2019" name="Int. J. Syst. Evol. Microbiol.">
        <title>The Global Catalogue of Microorganisms (GCM) 10K type strain sequencing project: providing services to taxonomists for standard genome sequencing and annotation.</title>
        <authorList>
            <consortium name="The Broad Institute Genomics Platform"/>
            <consortium name="The Broad Institute Genome Sequencing Center for Infectious Disease"/>
            <person name="Wu L."/>
            <person name="Ma J."/>
        </authorList>
    </citation>
    <scope>NUCLEOTIDE SEQUENCE [LARGE SCALE GENOMIC DNA]</scope>
    <source>
        <strain evidence="2">JCM 10303</strain>
    </source>
</reference>